<accession>A0A0W8FHR5</accession>
<evidence type="ECO:0000313" key="1">
    <source>
        <dbReference type="EMBL" id="KUG20429.1"/>
    </source>
</evidence>
<gene>
    <name evidence="1" type="ORF">ASZ90_009836</name>
</gene>
<name>A0A0W8FHR5_9ZZZZ</name>
<reference evidence="1" key="1">
    <citation type="journal article" date="2015" name="Proc. Natl. Acad. Sci. U.S.A.">
        <title>Networks of energetic and metabolic interactions define dynamics in microbial communities.</title>
        <authorList>
            <person name="Embree M."/>
            <person name="Liu J.K."/>
            <person name="Al-Bassam M.M."/>
            <person name="Zengler K."/>
        </authorList>
    </citation>
    <scope>NUCLEOTIDE SEQUENCE</scope>
</reference>
<organism evidence="1">
    <name type="scientific">hydrocarbon metagenome</name>
    <dbReference type="NCBI Taxonomy" id="938273"/>
    <lineage>
        <taxon>unclassified sequences</taxon>
        <taxon>metagenomes</taxon>
        <taxon>ecological metagenomes</taxon>
    </lineage>
</organism>
<comment type="caution">
    <text evidence="1">The sequence shown here is derived from an EMBL/GenBank/DDBJ whole genome shotgun (WGS) entry which is preliminary data.</text>
</comment>
<proteinExistence type="predicted"/>
<sequence>MYGSAKNQSAGGSHFINGSHFYVKFFGRTRHLPAPAGRRRESAVYAFQSPFRHIRERPIGRRRTANHEQHLRYTAGWIRLLYRDVRALPPIRSGSRLRR</sequence>
<protein>
    <submittedName>
        <fullName evidence="1">Uncharacterized protein</fullName>
    </submittedName>
</protein>
<dbReference type="EMBL" id="LNQE01001194">
    <property type="protein sequence ID" value="KUG20429.1"/>
    <property type="molecule type" value="Genomic_DNA"/>
</dbReference>
<dbReference type="AlphaFoldDB" id="A0A0W8FHR5"/>